<feature type="compositionally biased region" description="Basic and acidic residues" evidence="1">
    <location>
        <begin position="8"/>
        <end position="21"/>
    </location>
</feature>
<organism evidence="2">
    <name type="scientific">Menopon gallinae</name>
    <name type="common">poultry shaft louse</name>
    <dbReference type="NCBI Taxonomy" id="328185"/>
    <lineage>
        <taxon>Eukaryota</taxon>
        <taxon>Metazoa</taxon>
        <taxon>Ecdysozoa</taxon>
        <taxon>Arthropoda</taxon>
        <taxon>Hexapoda</taxon>
        <taxon>Insecta</taxon>
        <taxon>Pterygota</taxon>
        <taxon>Neoptera</taxon>
        <taxon>Paraneoptera</taxon>
        <taxon>Psocodea</taxon>
        <taxon>Troctomorpha</taxon>
        <taxon>Phthiraptera</taxon>
        <taxon>Amblycera</taxon>
        <taxon>Menoponidae</taxon>
        <taxon>Menopon</taxon>
    </lineage>
</organism>
<comment type="caution">
    <text evidence="2">The sequence shown here is derived from an EMBL/GenBank/DDBJ whole genome shotgun (WGS) entry which is preliminary data.</text>
</comment>
<reference evidence="2" key="1">
    <citation type="journal article" date="2024" name="Gigascience">
        <title>Chromosome-level genome of the poultry shaft louse Menopon gallinae provides insight into the host-switching and adaptive evolution of parasitic lice.</title>
        <authorList>
            <person name="Xu Y."/>
            <person name="Ma L."/>
            <person name="Liu S."/>
            <person name="Liang Y."/>
            <person name="Liu Q."/>
            <person name="He Z."/>
            <person name="Tian L."/>
            <person name="Duan Y."/>
            <person name="Cai W."/>
            <person name="Li H."/>
            <person name="Song F."/>
        </authorList>
    </citation>
    <scope>NUCLEOTIDE SEQUENCE</scope>
    <source>
        <strain evidence="2">Cailab_2023a</strain>
    </source>
</reference>
<accession>A0AAW2IH12</accession>
<dbReference type="AlphaFoldDB" id="A0AAW2IH12"/>
<feature type="region of interest" description="Disordered" evidence="1">
    <location>
        <begin position="1"/>
        <end position="28"/>
    </location>
</feature>
<gene>
    <name evidence="2" type="ORF">PYX00_002176</name>
</gene>
<name>A0AAW2IH12_9NEOP</name>
<dbReference type="EMBL" id="JARGDH010000001">
    <property type="protein sequence ID" value="KAL0281077.1"/>
    <property type="molecule type" value="Genomic_DNA"/>
</dbReference>
<evidence type="ECO:0000256" key="1">
    <source>
        <dbReference type="SAM" id="MobiDB-lite"/>
    </source>
</evidence>
<evidence type="ECO:0000313" key="2">
    <source>
        <dbReference type="EMBL" id="KAL0281077.1"/>
    </source>
</evidence>
<protein>
    <submittedName>
        <fullName evidence="2">Uncharacterized protein</fullName>
    </submittedName>
</protein>
<proteinExistence type="predicted"/>
<sequence>MAFVCDAGNEKKKNPEYHGHLSNETTLRSPERASGRFCRSCPTGFDRACRHVTTSDILVAAMSSQHSRASSCLQFFGGLVCILENDVRFRLG</sequence>